<dbReference type="AlphaFoldDB" id="A0A916N869"/>
<evidence type="ECO:0000313" key="2">
    <source>
        <dbReference type="Proteomes" id="UP000683507"/>
    </source>
</evidence>
<keyword evidence="2" id="KW-1185">Reference proteome</keyword>
<gene>
    <name evidence="1" type="ORF">CRYO30217_00106</name>
</gene>
<dbReference type="EMBL" id="OU015584">
    <property type="protein sequence ID" value="CAG5076432.1"/>
    <property type="molecule type" value="Genomic_DNA"/>
</dbReference>
<reference evidence="1" key="1">
    <citation type="submission" date="2021-04" db="EMBL/GenBank/DDBJ databases">
        <authorList>
            <person name="Rodrigo-Torres L."/>
            <person name="Arahal R. D."/>
            <person name="Lucena T."/>
        </authorList>
    </citation>
    <scope>NUCLEOTIDE SEQUENCE</scope>
    <source>
        <strain evidence="1">AS29M-1</strain>
    </source>
</reference>
<dbReference type="Proteomes" id="UP000683507">
    <property type="component" value="Chromosome"/>
</dbReference>
<evidence type="ECO:0000313" key="1">
    <source>
        <dbReference type="EMBL" id="CAG5076432.1"/>
    </source>
</evidence>
<dbReference type="PANTHER" id="PTHR36456">
    <property type="entry name" value="UPF0232 PROTEIN SCO3875"/>
    <property type="match status" value="1"/>
</dbReference>
<dbReference type="PANTHER" id="PTHR36456:SF1">
    <property type="entry name" value="UPF0232 PROTEIN SCO3875"/>
    <property type="match status" value="1"/>
</dbReference>
<dbReference type="Pfam" id="PF05258">
    <property type="entry name" value="DciA"/>
    <property type="match status" value="1"/>
</dbReference>
<evidence type="ECO:0008006" key="3">
    <source>
        <dbReference type="Google" id="ProtNLM"/>
    </source>
</evidence>
<dbReference type="InterPro" id="IPR007922">
    <property type="entry name" value="DciA-like"/>
</dbReference>
<name>A0A916N869_9FLAO</name>
<proteinExistence type="predicted"/>
<dbReference type="RefSeq" id="WP_258540351.1">
    <property type="nucleotide sequence ID" value="NZ_OU015584.1"/>
</dbReference>
<dbReference type="KEGG" id="ptan:CRYO30217_00106"/>
<organism evidence="1 2">
    <name type="scientific">Parvicella tangerina</name>
    <dbReference type="NCBI Taxonomy" id="2829795"/>
    <lineage>
        <taxon>Bacteria</taxon>
        <taxon>Pseudomonadati</taxon>
        <taxon>Bacteroidota</taxon>
        <taxon>Flavobacteriia</taxon>
        <taxon>Flavobacteriales</taxon>
        <taxon>Parvicellaceae</taxon>
        <taxon>Parvicella</taxon>
    </lineage>
</organism>
<protein>
    <recommendedName>
        <fullName evidence="3">DUF721 domain-containing protein</fullName>
    </recommendedName>
</protein>
<accession>A0A916N869</accession>
<sequence length="98" mass="11716">MSKRNSNEEKIDEVWLKLIKSYGLARNYEEYQISQAYHKLMGKAITKYTEDLYYKEHRLYVRLTNAVIREELSMGKTKFIEMINKELGEELVLDVVFS</sequence>